<accession>A0A118DP07</accession>
<dbReference type="Proteomes" id="UP000062788">
    <property type="component" value="Unassembled WGS sequence"/>
</dbReference>
<gene>
    <name evidence="1" type="ORF">WS67_12485</name>
</gene>
<proteinExistence type="predicted"/>
<protein>
    <submittedName>
        <fullName evidence="1">Uncharacterized protein</fullName>
    </submittedName>
</protein>
<keyword evidence="2" id="KW-1185">Reference proteome</keyword>
<sequence>MEWPTYASHCTICAPTKPVPTFMTGHSLRSHSIQVLHSHLLLWVDKPLVGFAMQCDIDDDYIAMVA</sequence>
<organism evidence="1 2">
    <name type="scientific">Burkholderia singularis</name>
    <dbReference type="NCBI Taxonomy" id="1503053"/>
    <lineage>
        <taxon>Bacteria</taxon>
        <taxon>Pseudomonadati</taxon>
        <taxon>Pseudomonadota</taxon>
        <taxon>Betaproteobacteria</taxon>
        <taxon>Burkholderiales</taxon>
        <taxon>Burkholderiaceae</taxon>
        <taxon>Burkholderia</taxon>
        <taxon>pseudomallei group</taxon>
    </lineage>
</organism>
<evidence type="ECO:0000313" key="1">
    <source>
        <dbReference type="EMBL" id="KVE27304.1"/>
    </source>
</evidence>
<dbReference type="AlphaFoldDB" id="A0A118DP07"/>
<reference evidence="1 2" key="1">
    <citation type="submission" date="2015-11" db="EMBL/GenBank/DDBJ databases">
        <title>Expanding the genomic diversity of Burkholderia species for the development of highly accurate diagnostics.</title>
        <authorList>
            <person name="Sahl J."/>
            <person name="Keim P."/>
            <person name="Wagner D."/>
        </authorList>
    </citation>
    <scope>NUCLEOTIDE SEQUENCE [LARGE SCALE GENOMIC DNA]</scope>
    <source>
        <strain evidence="1 2">TSV85</strain>
    </source>
</reference>
<evidence type="ECO:0000313" key="2">
    <source>
        <dbReference type="Proteomes" id="UP000062788"/>
    </source>
</evidence>
<comment type="caution">
    <text evidence="1">The sequence shown here is derived from an EMBL/GenBank/DDBJ whole genome shotgun (WGS) entry which is preliminary data.</text>
</comment>
<dbReference type="EMBL" id="LOWA01000031">
    <property type="protein sequence ID" value="KVE27304.1"/>
    <property type="molecule type" value="Genomic_DNA"/>
</dbReference>
<name>A0A118DP07_9BURK</name>